<evidence type="ECO:0000256" key="1">
    <source>
        <dbReference type="SAM" id="MobiDB-lite"/>
    </source>
</evidence>
<accession>A0A2W1D9L2</accession>
<dbReference type="Proteomes" id="UP000249757">
    <property type="component" value="Unassembled WGS sequence"/>
</dbReference>
<feature type="compositionally biased region" description="Low complexity" evidence="1">
    <location>
        <begin position="102"/>
        <end position="115"/>
    </location>
</feature>
<comment type="caution">
    <text evidence="2">The sequence shown here is derived from an EMBL/GenBank/DDBJ whole genome shotgun (WGS) entry which is preliminary data.</text>
</comment>
<feature type="region of interest" description="Disordered" evidence="1">
    <location>
        <begin position="68"/>
        <end position="173"/>
    </location>
</feature>
<evidence type="ECO:0000313" key="2">
    <source>
        <dbReference type="EMBL" id="KAI1515813.1"/>
    </source>
</evidence>
<dbReference type="OrthoDB" id="3938057at2759"/>
<evidence type="ECO:0000313" key="3">
    <source>
        <dbReference type="Proteomes" id="UP000249757"/>
    </source>
</evidence>
<name>A0A2W1D9L2_9PLEO</name>
<reference evidence="3" key="1">
    <citation type="journal article" date="2022" name="Microb. Genom.">
        <title>A global pangenome for the wheat fungal pathogen Pyrenophora tritici-repentis and prediction of effector protein structural homology.</title>
        <authorList>
            <person name="Moolhuijzen P.M."/>
            <person name="See P.T."/>
            <person name="Shi G."/>
            <person name="Powell H.R."/>
            <person name="Cockram J."/>
            <person name="Jorgensen L.N."/>
            <person name="Benslimane H."/>
            <person name="Strelkov S.E."/>
            <person name="Turner J."/>
            <person name="Liu Z."/>
            <person name="Moffat C.S."/>
        </authorList>
    </citation>
    <scope>NUCLEOTIDE SEQUENCE [LARGE SCALE GENOMIC DNA]</scope>
</reference>
<protein>
    <submittedName>
        <fullName evidence="2">Uncharacterized protein</fullName>
    </submittedName>
</protein>
<feature type="compositionally biased region" description="Low complexity" evidence="1">
    <location>
        <begin position="130"/>
        <end position="149"/>
    </location>
</feature>
<dbReference type="EMBL" id="NRDI02000006">
    <property type="protein sequence ID" value="KAI1515813.1"/>
    <property type="molecule type" value="Genomic_DNA"/>
</dbReference>
<organism evidence="2 3">
    <name type="scientific">Pyrenophora tritici-repentis</name>
    <dbReference type="NCBI Taxonomy" id="45151"/>
    <lineage>
        <taxon>Eukaryota</taxon>
        <taxon>Fungi</taxon>
        <taxon>Dikarya</taxon>
        <taxon>Ascomycota</taxon>
        <taxon>Pezizomycotina</taxon>
        <taxon>Dothideomycetes</taxon>
        <taxon>Pleosporomycetidae</taxon>
        <taxon>Pleosporales</taxon>
        <taxon>Pleosporineae</taxon>
        <taxon>Pleosporaceae</taxon>
        <taxon>Pyrenophora</taxon>
    </lineage>
</organism>
<proteinExistence type="predicted"/>
<gene>
    <name evidence="2" type="ORF">Ptr86124_005814</name>
</gene>
<dbReference type="AlphaFoldDB" id="A0A2W1D9L2"/>
<sequence>MPPKATPDASQKMYSADVVAAVLCSTGTTSLSNKNYEMMSALDGKKTASAFQHDFRAVIAKAKELKARVEEGEAFEPVAPASQRKGKKLASTPTTPKKRKPTSTSPDSDSNSNTNTPPPKKKTKTPTPKKPTTTTTNTTAKTTPTSKTSNDADEAPSPPLDDDEELQFATDEKMPFDVDTFIKEEMEWEHNFGEFA</sequence>
<keyword evidence="3" id="KW-1185">Reference proteome</keyword>